<proteinExistence type="predicted"/>
<feature type="transmembrane region" description="Helical" evidence="1">
    <location>
        <begin position="76"/>
        <end position="92"/>
    </location>
</feature>
<feature type="transmembrane region" description="Helical" evidence="1">
    <location>
        <begin position="45"/>
        <end position="64"/>
    </location>
</feature>
<name>A0ABV8XN59_9DEIO</name>
<keyword evidence="1" id="KW-0472">Membrane</keyword>
<comment type="caution">
    <text evidence="2">The sequence shown here is derived from an EMBL/GenBank/DDBJ whole genome shotgun (WGS) entry which is preliminary data.</text>
</comment>
<evidence type="ECO:0000313" key="2">
    <source>
        <dbReference type="EMBL" id="MFC4427006.1"/>
    </source>
</evidence>
<evidence type="ECO:0000313" key="3">
    <source>
        <dbReference type="Proteomes" id="UP001595998"/>
    </source>
</evidence>
<protein>
    <recommendedName>
        <fullName evidence="4">Transmembrane protein</fullName>
    </recommendedName>
</protein>
<sequence length="153" mass="15624">MTQDVTGRILLTSAAGVLFLLGMPLLFAADAVALAAGGPSAAVEGLAQLAASGLLGLGIINWWWRGNLVGGIAGRPLGLGNLFCFLSSSAALGRATQAGQLPGVMWLVVAVLAILSLGFAWRMFLWSPPTPTTPFQVPDGAGVLGEMAPSQRP</sequence>
<evidence type="ECO:0008006" key="4">
    <source>
        <dbReference type="Google" id="ProtNLM"/>
    </source>
</evidence>
<keyword evidence="1" id="KW-0812">Transmembrane</keyword>
<accession>A0ABV8XN59</accession>
<keyword evidence="3" id="KW-1185">Reference proteome</keyword>
<gene>
    <name evidence="2" type="ORF">ACFOZ9_12380</name>
</gene>
<keyword evidence="1" id="KW-1133">Transmembrane helix</keyword>
<dbReference type="Proteomes" id="UP001595998">
    <property type="component" value="Unassembled WGS sequence"/>
</dbReference>
<dbReference type="EMBL" id="JBHSEH010000016">
    <property type="protein sequence ID" value="MFC4427006.1"/>
    <property type="molecule type" value="Genomic_DNA"/>
</dbReference>
<organism evidence="2 3">
    <name type="scientific">Deinococcus navajonensis</name>
    <dbReference type="NCBI Taxonomy" id="309884"/>
    <lineage>
        <taxon>Bacteria</taxon>
        <taxon>Thermotogati</taxon>
        <taxon>Deinococcota</taxon>
        <taxon>Deinococci</taxon>
        <taxon>Deinococcales</taxon>
        <taxon>Deinococcaceae</taxon>
        <taxon>Deinococcus</taxon>
    </lineage>
</organism>
<evidence type="ECO:0000256" key="1">
    <source>
        <dbReference type="SAM" id="Phobius"/>
    </source>
</evidence>
<feature type="transmembrane region" description="Helical" evidence="1">
    <location>
        <begin position="104"/>
        <end position="125"/>
    </location>
</feature>
<reference evidence="3" key="1">
    <citation type="journal article" date="2019" name="Int. J. Syst. Evol. Microbiol.">
        <title>The Global Catalogue of Microorganisms (GCM) 10K type strain sequencing project: providing services to taxonomists for standard genome sequencing and annotation.</title>
        <authorList>
            <consortium name="The Broad Institute Genomics Platform"/>
            <consortium name="The Broad Institute Genome Sequencing Center for Infectious Disease"/>
            <person name="Wu L."/>
            <person name="Ma J."/>
        </authorList>
    </citation>
    <scope>NUCLEOTIDE SEQUENCE [LARGE SCALE GENOMIC DNA]</scope>
    <source>
        <strain evidence="3">CCUG 56029</strain>
    </source>
</reference>